<reference evidence="3 4" key="1">
    <citation type="submission" date="2018-06" db="EMBL/GenBank/DDBJ databases">
        <authorList>
            <consortium name="Pathogen Informatics"/>
            <person name="Doyle S."/>
        </authorList>
    </citation>
    <scope>NUCLEOTIDE SEQUENCE [LARGE SCALE GENOMIC DNA]</scope>
    <source>
        <strain evidence="3 4">NCTC11159</strain>
    </source>
</reference>
<dbReference type="SUPFAM" id="SSF48208">
    <property type="entry name" value="Six-hairpin glycosidases"/>
    <property type="match status" value="2"/>
</dbReference>
<keyword evidence="2 3" id="KW-0413">Isomerase</keyword>
<dbReference type="Gene3D" id="1.50.10.10">
    <property type="match status" value="2"/>
</dbReference>
<dbReference type="InterPro" id="IPR012341">
    <property type="entry name" value="6hp_glycosidase-like_sf"/>
</dbReference>
<dbReference type="AlphaFoldDB" id="A0A377T0E8"/>
<dbReference type="EMBL" id="UGHR01000009">
    <property type="protein sequence ID" value="STR46056.1"/>
    <property type="molecule type" value="Genomic_DNA"/>
</dbReference>
<dbReference type="GO" id="GO:0016853">
    <property type="term" value="F:isomerase activity"/>
    <property type="evidence" value="ECO:0007669"/>
    <property type="project" value="UniProtKB-KW"/>
</dbReference>
<dbReference type="CDD" id="cd00249">
    <property type="entry name" value="AGE"/>
    <property type="match status" value="1"/>
</dbReference>
<organism evidence="3 4">
    <name type="scientific">Iodobacter fluviatilis</name>
    <dbReference type="NCBI Taxonomy" id="537"/>
    <lineage>
        <taxon>Bacteria</taxon>
        <taxon>Pseudomonadati</taxon>
        <taxon>Pseudomonadota</taxon>
        <taxon>Betaproteobacteria</taxon>
        <taxon>Neisseriales</taxon>
        <taxon>Chitinibacteraceae</taxon>
        <taxon>Iodobacter</taxon>
    </lineage>
</organism>
<dbReference type="InterPro" id="IPR034116">
    <property type="entry name" value="AGE_dom"/>
</dbReference>
<protein>
    <submittedName>
        <fullName evidence="3">Uncharacterized sugar isomerase yihS</fullName>
        <ecNumber evidence="3">5.-.-.-</ecNumber>
    </submittedName>
</protein>
<dbReference type="InterPro" id="IPR008313">
    <property type="entry name" value="GH125"/>
</dbReference>
<dbReference type="EC" id="5.-.-.-" evidence="3"/>
<sequence length="433" mass="50653">MHESFHVHQPQQFTRSWFAWANTLLGELISKIAQERPHLLSAKDRHVRTREFLLKHIRHTMAFYDPISVDPAGGFYHYYMDDGRVYDKENRHLVSSTRFVFNNAMAWQAFGEKEYQARVRHGIDFIRKVHFNPQTGGYAWEVKNGEVTDATNQCYGLAFVMLAYACAYRCGMDEAKVWLDETYDTMEQHFWLPEYGVYASEASRDWVLDDYRGQNDNMHGCEAMLAAFEATGEIRYLDRAKLLAANFTQRQAALTGGAIWEHFRTDWTPNLQYNRGNKTNIFRPWGIQTGHQTEWAKLLLILDRHDPQPWHLARARELFDAAMESGWDEAHGGLIYGYDLDGEPYDQDKYFWVQAESLAAAALLANQTKDEKYWQAYDKIWAYSWEHFVDHQHGAWYRILSPDNQKIDQHKSPAGKTDYHTMGACYEVLRVVD</sequence>
<dbReference type="GO" id="GO:0005975">
    <property type="term" value="P:carbohydrate metabolic process"/>
    <property type="evidence" value="ECO:0007669"/>
    <property type="project" value="InterPro"/>
</dbReference>
<gene>
    <name evidence="3" type="primary">yihS_2</name>
    <name evidence="3" type="ORF">NCTC11159_04665</name>
</gene>
<accession>A0A377T0E8</accession>
<evidence type="ECO:0000256" key="2">
    <source>
        <dbReference type="ARBA" id="ARBA00023235"/>
    </source>
</evidence>
<comment type="similarity">
    <text evidence="1">Belongs to the N-acylglucosamine 2-epimerase family.</text>
</comment>
<dbReference type="FunFam" id="1.50.10.10:FF:000057">
    <property type="entry name" value="N-acylglucosamine 2-epimerase"/>
    <property type="match status" value="1"/>
</dbReference>
<evidence type="ECO:0000313" key="4">
    <source>
        <dbReference type="Proteomes" id="UP000255108"/>
    </source>
</evidence>
<dbReference type="PANTHER" id="PTHR15108">
    <property type="entry name" value="N-ACYLGLUCOSAMINE-2-EPIMERASE"/>
    <property type="match status" value="1"/>
</dbReference>
<dbReference type="Proteomes" id="UP000255108">
    <property type="component" value="Unassembled WGS sequence"/>
</dbReference>
<evidence type="ECO:0000313" key="3">
    <source>
        <dbReference type="EMBL" id="STR46056.1"/>
    </source>
</evidence>
<dbReference type="Pfam" id="PF07221">
    <property type="entry name" value="GlcNAc_2-epim"/>
    <property type="match status" value="1"/>
</dbReference>
<dbReference type="Pfam" id="PF06824">
    <property type="entry name" value="Glyco_hydro_125"/>
    <property type="match status" value="1"/>
</dbReference>
<name>A0A377T0E8_9NEIS</name>
<evidence type="ECO:0000256" key="1">
    <source>
        <dbReference type="ARBA" id="ARBA00008558"/>
    </source>
</evidence>
<dbReference type="InterPro" id="IPR010819">
    <property type="entry name" value="AGE/CE"/>
</dbReference>
<proteinExistence type="inferred from homology"/>
<dbReference type="InterPro" id="IPR008928">
    <property type="entry name" value="6-hairpin_glycosidase_sf"/>
</dbReference>